<dbReference type="AlphaFoldDB" id="A0A7Z2GFG9"/>
<sequence length="150" mass="16511">MQRLIVFAAACGLASLALAAPHPVESGPISERLQIEWLEHQWTQAASTANRAVLNDLLDDKFFEVFPGEVRRSKRDLLAAASLPVGGSQVLSDVRVQVLDNVAVATGINRYTPAAGYKAVEYRFTDVFVKREDGWRVAAARMRRKETGSI</sequence>
<feature type="signal peptide" evidence="1">
    <location>
        <begin position="1"/>
        <end position="19"/>
    </location>
</feature>
<organism evidence="3 4">
    <name type="scientific">Paraburkholderia acidisoli</name>
    <dbReference type="NCBI Taxonomy" id="2571748"/>
    <lineage>
        <taxon>Bacteria</taxon>
        <taxon>Pseudomonadati</taxon>
        <taxon>Pseudomonadota</taxon>
        <taxon>Betaproteobacteria</taxon>
        <taxon>Burkholderiales</taxon>
        <taxon>Burkholderiaceae</taxon>
        <taxon>Paraburkholderia</taxon>
    </lineage>
</organism>
<dbReference type="InterPro" id="IPR027843">
    <property type="entry name" value="DUF4440"/>
</dbReference>
<dbReference type="SUPFAM" id="SSF54427">
    <property type="entry name" value="NTF2-like"/>
    <property type="match status" value="1"/>
</dbReference>
<dbReference type="OrthoDB" id="9008668at2"/>
<evidence type="ECO:0000259" key="2">
    <source>
        <dbReference type="Pfam" id="PF14534"/>
    </source>
</evidence>
<evidence type="ECO:0000256" key="1">
    <source>
        <dbReference type="SAM" id="SignalP"/>
    </source>
</evidence>
<feature type="domain" description="DUF4440" evidence="2">
    <location>
        <begin position="38"/>
        <end position="137"/>
    </location>
</feature>
<feature type="chain" id="PRO_5030784354" evidence="1">
    <location>
        <begin position="20"/>
        <end position="150"/>
    </location>
</feature>
<evidence type="ECO:0000313" key="3">
    <source>
        <dbReference type="EMBL" id="QGZ60580.1"/>
    </source>
</evidence>
<accession>A0A7Z2GFG9</accession>
<dbReference type="Gene3D" id="3.10.450.50">
    <property type="match status" value="1"/>
</dbReference>
<reference evidence="3 4" key="1">
    <citation type="submission" date="2019-12" db="EMBL/GenBank/DDBJ databases">
        <title>Paraburkholderia acidiphila 7Q-K02 sp. nov and Paraburkholderia acidisoli DHF22 sp. nov., two strains isolated from forest soil.</title>
        <authorList>
            <person name="Gao Z."/>
            <person name="Qiu L."/>
        </authorList>
    </citation>
    <scope>NUCLEOTIDE SEQUENCE [LARGE SCALE GENOMIC DNA]</scope>
    <source>
        <strain evidence="3 4">DHF22</strain>
    </source>
</reference>
<gene>
    <name evidence="3" type="ORF">FAZ98_01870</name>
</gene>
<dbReference type="Pfam" id="PF14534">
    <property type="entry name" value="DUF4440"/>
    <property type="match status" value="1"/>
</dbReference>
<dbReference type="RefSeq" id="WP_158948235.1">
    <property type="nucleotide sequence ID" value="NZ_CP046913.1"/>
</dbReference>
<dbReference type="EMBL" id="CP046913">
    <property type="protein sequence ID" value="QGZ60580.1"/>
    <property type="molecule type" value="Genomic_DNA"/>
</dbReference>
<protein>
    <submittedName>
        <fullName evidence="3">DUF4440 domain-containing protein</fullName>
    </submittedName>
</protein>
<keyword evidence="1" id="KW-0732">Signal</keyword>
<dbReference type="Proteomes" id="UP000433577">
    <property type="component" value="Chromosome 1"/>
</dbReference>
<proteinExistence type="predicted"/>
<keyword evidence="4" id="KW-1185">Reference proteome</keyword>
<name>A0A7Z2GFG9_9BURK</name>
<evidence type="ECO:0000313" key="4">
    <source>
        <dbReference type="Proteomes" id="UP000433577"/>
    </source>
</evidence>
<dbReference type="KEGG" id="pacs:FAZ98_01870"/>
<dbReference type="InterPro" id="IPR032710">
    <property type="entry name" value="NTF2-like_dom_sf"/>
</dbReference>